<gene>
    <name evidence="1" type="ordered locus">ABC2887</name>
</gene>
<sequence>MQESCILKANRIYRCLVILIRPIKGVVAYMSRPLKSLSETLEQEFTRSLNRELTKPEKELLKWIEQRQLYLTYGQMKTS</sequence>
<dbReference type="Proteomes" id="UP000001168">
    <property type="component" value="Chromosome"/>
</dbReference>
<organism evidence="1 2">
    <name type="scientific">Shouchella clausii (strain KSM-K16)</name>
    <name type="common">Alkalihalobacillus clausii</name>
    <dbReference type="NCBI Taxonomy" id="66692"/>
    <lineage>
        <taxon>Bacteria</taxon>
        <taxon>Bacillati</taxon>
        <taxon>Bacillota</taxon>
        <taxon>Bacilli</taxon>
        <taxon>Bacillales</taxon>
        <taxon>Bacillaceae</taxon>
        <taxon>Shouchella</taxon>
    </lineage>
</organism>
<name>Q5WDY9_SHOC1</name>
<dbReference type="AlphaFoldDB" id="Q5WDY9"/>
<protein>
    <submittedName>
        <fullName evidence="1">Uncharacterized protein</fullName>
    </submittedName>
</protein>
<evidence type="ECO:0000313" key="1">
    <source>
        <dbReference type="EMBL" id="BAD65421.1"/>
    </source>
</evidence>
<dbReference type="KEGG" id="bcl:ABC2887"/>
<reference evidence="2" key="4">
    <citation type="submission" date="2003-10" db="EMBL/GenBank/DDBJ databases">
        <title>The complete genome sequence of the alkaliphilic Bacillus clausii KSM-K16.</title>
        <authorList>
            <person name="Takaki Y."/>
            <person name="Kageyama Y."/>
            <person name="Shimamura S."/>
            <person name="Suzuki H."/>
            <person name="Nishi S."/>
            <person name="Hatada Y."/>
            <person name="Kawai S."/>
            <person name="Ito S."/>
            <person name="Horikoshi K."/>
        </authorList>
    </citation>
    <scope>NUCLEOTIDE SEQUENCE [LARGE SCALE GENOMIC DNA]</scope>
    <source>
        <strain evidence="2">KSM-K16</strain>
    </source>
</reference>
<dbReference type="STRING" id="66692.ABC2887"/>
<evidence type="ECO:0000313" key="2">
    <source>
        <dbReference type="Proteomes" id="UP000001168"/>
    </source>
</evidence>
<reference evidence="1 2" key="3">
    <citation type="journal article" date="1997" name="Protein Eng.">
        <title>High-resolution crystal structure of M-protease: phylogeny aided analysis of the high-alkaline adaptation mechanism.</title>
        <authorList>
            <person name="Shirai T."/>
            <person name="Suzuki A."/>
            <person name="Yamane T."/>
            <person name="Ashida T."/>
            <person name="Kobayashi T."/>
            <person name="Ito S."/>
        </authorList>
    </citation>
    <scope>NUCLEOTIDE SEQUENCE [LARGE SCALE GENOMIC DNA]</scope>
    <source>
        <strain evidence="1 2">KSM-K16</strain>
    </source>
</reference>
<dbReference type="HOGENOM" id="CLU_2598789_0_0_9"/>
<keyword evidence="2" id="KW-1185">Reference proteome</keyword>
<accession>Q5WDY9</accession>
<proteinExistence type="predicted"/>
<reference evidence="1 2" key="1">
    <citation type="journal article" date="1994" name="J. Ferment. Bioeng.">
        <title>Molecular cloning and nucleotide sequence of the gene for an alkaline protease from the alkalophilic Bacillus sp. KSM-K16.</title>
        <authorList>
            <person name="Hakamada Y."/>
            <person name="Kobayashi T."/>
            <person name="Hitomi J."/>
            <person name="Kawai S."/>
            <person name="Ito S."/>
        </authorList>
    </citation>
    <scope>NUCLEOTIDE SEQUENCE [LARGE SCALE GENOMIC DNA]</scope>
    <source>
        <strain evidence="1 2">KSM-K16</strain>
    </source>
</reference>
<reference evidence="1 2" key="5">
    <citation type="journal article" date="2007" name="Extremophiles">
        <title>Intragenomic diversity of the V1 regions of 16S rRNA genes in high-alkaline protease-producing Bacillus clausii spp.</title>
        <authorList>
            <person name="Kageyama Y."/>
            <person name="Takaki Y."/>
            <person name="Shimamura S."/>
            <person name="Nishi S."/>
            <person name="Nogi Y."/>
            <person name="Uchimura K."/>
            <person name="Kobayashi T."/>
            <person name="Hitomi J."/>
            <person name="Ozaki K."/>
            <person name="Kawai S."/>
            <person name="Ito S."/>
            <person name="Horikoshi K."/>
        </authorList>
    </citation>
    <scope>NUCLEOTIDE SEQUENCE [LARGE SCALE GENOMIC DNA]</scope>
    <source>
        <strain evidence="1 2">KSM-K16</strain>
    </source>
</reference>
<reference evidence="1 2" key="2">
    <citation type="journal article" date="1995" name="Appl. Microbiol. Biotechnol.">
        <title>Purification and properties of an alkaline protease from alkalophilic Bacillus sp. KSM-K16.</title>
        <authorList>
            <person name="Kobayashi T."/>
            <person name="Hakamada Y."/>
            <person name="Adachi S."/>
            <person name="Hitomi J."/>
            <person name="Yoshimatsu T."/>
            <person name="Koike K."/>
            <person name="Kawai S."/>
            <person name="Ito S."/>
        </authorList>
    </citation>
    <scope>NUCLEOTIDE SEQUENCE [LARGE SCALE GENOMIC DNA]</scope>
    <source>
        <strain evidence="1 2">KSM-K16</strain>
    </source>
</reference>
<dbReference type="EMBL" id="AP006627">
    <property type="protein sequence ID" value="BAD65421.1"/>
    <property type="molecule type" value="Genomic_DNA"/>
</dbReference>